<dbReference type="Gene3D" id="2.60.40.1180">
    <property type="entry name" value="Golgi alpha-mannosidase II"/>
    <property type="match status" value="1"/>
</dbReference>
<comment type="similarity">
    <text evidence="1">Belongs to the glycosyl hydrolase 13 family.</text>
</comment>
<dbReference type="Gene3D" id="3.90.400.10">
    <property type="entry name" value="Oligo-1,6-glucosidase, Domain 2"/>
    <property type="match status" value="1"/>
</dbReference>
<feature type="domain" description="Glycosyl hydrolase family 13 catalytic" evidence="4">
    <location>
        <begin position="139"/>
        <end position="497"/>
    </location>
</feature>
<protein>
    <submittedName>
        <fullName evidence="5">Glycosidase</fullName>
    </submittedName>
</protein>
<evidence type="ECO:0000313" key="6">
    <source>
        <dbReference type="Proteomes" id="UP001232245"/>
    </source>
</evidence>
<evidence type="ECO:0000256" key="2">
    <source>
        <dbReference type="ARBA" id="ARBA00022801"/>
    </source>
</evidence>
<evidence type="ECO:0000313" key="5">
    <source>
        <dbReference type="EMBL" id="MDQ0224202.1"/>
    </source>
</evidence>
<sequence>MFLEAIYHRPQDQYAYSYDENTIHIQLRTKKQDIETVEIIYGDPYDWNHSTWNAVTNKMNIAYSDQFFDYWFIAIHPPFKRLRYGFLLSNESKSCVYTEKGFFEQPPLDDTAYYFCFPFINSIDVYKPPKWVENTIWYQIFPERFANGDPTLNPKGTVEWEQQEPTPTIYYGGDFKGVIDHIDYLVNLGITGIYFTPIFKAFSNHKYDTIDYMEIDPQFGTKETFKQLVEECHKQGIKVMLDAVFNHSGYYFAPFQDVLKNGEKSIYKNWFHIHDFPIQTKPIPNYDSFAFEASMPKLNTENPEVKEYLLNVGRYWIKEFNIDGWRLDVANEVDHQFWREFRKEMKKIKPDIYILGEIWHDAMPWLRGDQFDSVMNYPYTDNALRFFAKNEIGAIEFIETLQKYLHMYPRNINHILFNLLGSHDTPRIMNIANFNKEKVKLLFAFLLSTPGTPCIYYGDEIGMTGEQDPGCRKCMVWDEDRQDLEMLAFTKKLIQLRKQYPLLGNDGEFILFDANNTSNHVSYIKRNEQEQLLVVFNNNDTMQDIPIPLNLKDKTIIDLWNEKEFAAHTNKISVQLAPYSFTFLLCKAI</sequence>
<comment type="caution">
    <text evidence="5">The sequence shown here is derived from an EMBL/GenBank/DDBJ whole genome shotgun (WGS) entry which is preliminary data.</text>
</comment>
<dbReference type="InterPro" id="IPR006047">
    <property type="entry name" value="GH13_cat_dom"/>
</dbReference>
<dbReference type="InterPro" id="IPR032091">
    <property type="entry name" value="Malt_amylase-like_C"/>
</dbReference>
<keyword evidence="2" id="KW-0378">Hydrolase</keyword>
<gene>
    <name evidence="5" type="ORF">J2S02_000524</name>
</gene>
<dbReference type="Proteomes" id="UP001232245">
    <property type="component" value="Unassembled WGS sequence"/>
</dbReference>
<keyword evidence="3 5" id="KW-0326">Glycosidase</keyword>
<dbReference type="Pfam" id="PF00128">
    <property type="entry name" value="Alpha-amylase"/>
    <property type="match status" value="1"/>
</dbReference>
<dbReference type="EMBL" id="JAUSTZ010000001">
    <property type="protein sequence ID" value="MDQ0224202.1"/>
    <property type="molecule type" value="Genomic_DNA"/>
</dbReference>
<evidence type="ECO:0000259" key="4">
    <source>
        <dbReference type="SMART" id="SM00642"/>
    </source>
</evidence>
<dbReference type="PANTHER" id="PTHR10357">
    <property type="entry name" value="ALPHA-AMYLASE FAMILY MEMBER"/>
    <property type="match status" value="1"/>
</dbReference>
<dbReference type="Gene3D" id="3.20.20.80">
    <property type="entry name" value="Glycosidases"/>
    <property type="match status" value="1"/>
</dbReference>
<dbReference type="GO" id="GO:0016798">
    <property type="term" value="F:hydrolase activity, acting on glycosyl bonds"/>
    <property type="evidence" value="ECO:0007669"/>
    <property type="project" value="UniProtKB-KW"/>
</dbReference>
<proteinExistence type="inferred from homology"/>
<dbReference type="PANTHER" id="PTHR10357:SF210">
    <property type="entry name" value="MALTODEXTRIN GLUCOSIDASE"/>
    <property type="match status" value="1"/>
</dbReference>
<dbReference type="RefSeq" id="WP_174881211.1">
    <property type="nucleotide sequence ID" value="NZ_CADEPK010000323.1"/>
</dbReference>
<dbReference type="Pfam" id="PF02903">
    <property type="entry name" value="Alpha-amylase_N"/>
    <property type="match status" value="1"/>
</dbReference>
<dbReference type="Gene3D" id="2.60.40.10">
    <property type="entry name" value="Immunoglobulins"/>
    <property type="match status" value="1"/>
</dbReference>
<dbReference type="InterPro" id="IPR004185">
    <property type="entry name" value="Glyco_hydro_13_lg-like_dom"/>
</dbReference>
<keyword evidence="6" id="KW-1185">Reference proteome</keyword>
<name>A0ABT9YW31_9BACI</name>
<dbReference type="CDD" id="cd02857">
    <property type="entry name" value="E_set_CDase_PDE_N"/>
    <property type="match status" value="1"/>
</dbReference>
<dbReference type="InterPro" id="IPR045857">
    <property type="entry name" value="O16G_dom_2"/>
</dbReference>
<reference evidence="5 6" key="1">
    <citation type="submission" date="2023-07" db="EMBL/GenBank/DDBJ databases">
        <title>Genomic Encyclopedia of Type Strains, Phase IV (KMG-IV): sequencing the most valuable type-strain genomes for metagenomic binning, comparative biology and taxonomic classification.</title>
        <authorList>
            <person name="Goeker M."/>
        </authorList>
    </citation>
    <scope>NUCLEOTIDE SEQUENCE [LARGE SCALE GENOMIC DNA]</scope>
    <source>
        <strain evidence="5 6">DSM 17723</strain>
    </source>
</reference>
<dbReference type="CDD" id="cd11338">
    <property type="entry name" value="AmyAc_CMD"/>
    <property type="match status" value="1"/>
</dbReference>
<organism evidence="5 6">
    <name type="scientific">Metabacillus niabensis</name>
    <dbReference type="NCBI Taxonomy" id="324854"/>
    <lineage>
        <taxon>Bacteria</taxon>
        <taxon>Bacillati</taxon>
        <taxon>Bacillota</taxon>
        <taxon>Bacilli</taxon>
        <taxon>Bacillales</taxon>
        <taxon>Bacillaceae</taxon>
        <taxon>Metabacillus</taxon>
    </lineage>
</organism>
<accession>A0ABT9YW31</accession>
<evidence type="ECO:0000256" key="1">
    <source>
        <dbReference type="ARBA" id="ARBA00008061"/>
    </source>
</evidence>
<dbReference type="Pfam" id="PF16657">
    <property type="entry name" value="Malt_amylase_C"/>
    <property type="match status" value="1"/>
</dbReference>
<dbReference type="SUPFAM" id="SSF51445">
    <property type="entry name" value="(Trans)glycosidases"/>
    <property type="match status" value="1"/>
</dbReference>
<evidence type="ECO:0000256" key="3">
    <source>
        <dbReference type="ARBA" id="ARBA00023295"/>
    </source>
</evidence>
<dbReference type="SUPFAM" id="SSF51011">
    <property type="entry name" value="Glycosyl hydrolase domain"/>
    <property type="match status" value="1"/>
</dbReference>
<dbReference type="InterPro" id="IPR013783">
    <property type="entry name" value="Ig-like_fold"/>
</dbReference>
<dbReference type="InterPro" id="IPR013780">
    <property type="entry name" value="Glyco_hydro_b"/>
</dbReference>
<dbReference type="InterPro" id="IPR017853">
    <property type="entry name" value="GH"/>
</dbReference>
<dbReference type="SMART" id="SM00642">
    <property type="entry name" value="Aamy"/>
    <property type="match status" value="1"/>
</dbReference>